<dbReference type="GO" id="GO:0042941">
    <property type="term" value="P:D-alanine transmembrane transport"/>
    <property type="evidence" value="ECO:0007669"/>
    <property type="project" value="TreeGrafter"/>
</dbReference>
<evidence type="ECO:0000256" key="10">
    <source>
        <dbReference type="SAM" id="Phobius"/>
    </source>
</evidence>
<dbReference type="GO" id="GO:0005886">
    <property type="term" value="C:plasma membrane"/>
    <property type="evidence" value="ECO:0007669"/>
    <property type="project" value="UniProtKB-SubCell"/>
</dbReference>
<dbReference type="EMBL" id="FNFC01000010">
    <property type="protein sequence ID" value="SDJ85224.1"/>
    <property type="molecule type" value="Genomic_DNA"/>
</dbReference>
<keyword evidence="5 10" id="KW-0812">Transmembrane</keyword>
<dbReference type="PANTHER" id="PTHR11795:SF371">
    <property type="entry name" value="HIGH-AFFINITY BRANCHED-CHAIN AMINO ACID TRANSPORT SYSTEM PERMEASE PROTEIN LIVH"/>
    <property type="match status" value="1"/>
</dbReference>
<keyword evidence="4" id="KW-0997">Cell inner membrane</keyword>
<evidence type="ECO:0000256" key="4">
    <source>
        <dbReference type="ARBA" id="ARBA00022519"/>
    </source>
</evidence>
<protein>
    <submittedName>
        <fullName evidence="11">Neutral amino acid transport system permease protein</fullName>
    </submittedName>
</protein>
<evidence type="ECO:0000313" key="11">
    <source>
        <dbReference type="EMBL" id="SDJ85224.1"/>
    </source>
</evidence>
<dbReference type="InterPro" id="IPR052157">
    <property type="entry name" value="BCAA_transport_permease"/>
</dbReference>
<proteinExistence type="inferred from homology"/>
<keyword evidence="2" id="KW-0813">Transport</keyword>
<keyword evidence="8 10" id="KW-0472">Membrane</keyword>
<dbReference type="CDD" id="cd06582">
    <property type="entry name" value="TM_PBP1_LivH_like"/>
    <property type="match status" value="1"/>
</dbReference>
<dbReference type="GO" id="GO:0015808">
    <property type="term" value="P:L-alanine transport"/>
    <property type="evidence" value="ECO:0007669"/>
    <property type="project" value="TreeGrafter"/>
</dbReference>
<feature type="transmembrane region" description="Helical" evidence="10">
    <location>
        <begin position="266"/>
        <end position="285"/>
    </location>
</feature>
<feature type="transmembrane region" description="Helical" evidence="10">
    <location>
        <begin position="9"/>
        <end position="32"/>
    </location>
</feature>
<evidence type="ECO:0000256" key="5">
    <source>
        <dbReference type="ARBA" id="ARBA00022692"/>
    </source>
</evidence>
<name>A0A1G8X438_9EURY</name>
<gene>
    <name evidence="11" type="ORF">SAMN05216226_11095</name>
</gene>
<dbReference type="GO" id="GO:1903806">
    <property type="term" value="P:L-isoleucine import across plasma membrane"/>
    <property type="evidence" value="ECO:0007669"/>
    <property type="project" value="TreeGrafter"/>
</dbReference>
<keyword evidence="6" id="KW-0029">Amino-acid transport</keyword>
<evidence type="ECO:0000313" key="12">
    <source>
        <dbReference type="Proteomes" id="UP000198856"/>
    </source>
</evidence>
<evidence type="ECO:0000256" key="2">
    <source>
        <dbReference type="ARBA" id="ARBA00022448"/>
    </source>
</evidence>
<dbReference type="InterPro" id="IPR001851">
    <property type="entry name" value="ABC_transp_permease"/>
</dbReference>
<reference evidence="11 12" key="1">
    <citation type="submission" date="2016-10" db="EMBL/GenBank/DDBJ databases">
        <authorList>
            <person name="de Groot N.N."/>
        </authorList>
    </citation>
    <scope>NUCLEOTIDE SEQUENCE [LARGE SCALE GENOMIC DNA]</scope>
    <source>
        <strain evidence="11 12">IBRC-M10015</strain>
    </source>
</reference>
<feature type="transmembrane region" description="Helical" evidence="10">
    <location>
        <begin position="134"/>
        <end position="160"/>
    </location>
</feature>
<organism evidence="11 12">
    <name type="scientific">Halovenus aranensis</name>
    <dbReference type="NCBI Taxonomy" id="890420"/>
    <lineage>
        <taxon>Archaea</taxon>
        <taxon>Methanobacteriati</taxon>
        <taxon>Methanobacteriota</taxon>
        <taxon>Stenosarchaea group</taxon>
        <taxon>Halobacteria</taxon>
        <taxon>Halobacteriales</taxon>
        <taxon>Haloarculaceae</taxon>
        <taxon>Halovenus</taxon>
    </lineage>
</organism>
<keyword evidence="12" id="KW-1185">Reference proteome</keyword>
<dbReference type="Proteomes" id="UP000198856">
    <property type="component" value="Unassembled WGS sequence"/>
</dbReference>
<dbReference type="GO" id="GO:0015192">
    <property type="term" value="F:L-phenylalanine transmembrane transporter activity"/>
    <property type="evidence" value="ECO:0007669"/>
    <property type="project" value="TreeGrafter"/>
</dbReference>
<evidence type="ECO:0000256" key="9">
    <source>
        <dbReference type="ARBA" id="ARBA00037998"/>
    </source>
</evidence>
<dbReference type="AlphaFoldDB" id="A0A1G8X438"/>
<dbReference type="Pfam" id="PF02653">
    <property type="entry name" value="BPD_transp_2"/>
    <property type="match status" value="1"/>
</dbReference>
<dbReference type="GO" id="GO:0015188">
    <property type="term" value="F:L-isoleucine transmembrane transporter activity"/>
    <property type="evidence" value="ECO:0007669"/>
    <property type="project" value="TreeGrafter"/>
</dbReference>
<dbReference type="RefSeq" id="WP_092703058.1">
    <property type="nucleotide sequence ID" value="NZ_FNFC01000010.1"/>
</dbReference>
<evidence type="ECO:0000256" key="1">
    <source>
        <dbReference type="ARBA" id="ARBA00004651"/>
    </source>
</evidence>
<evidence type="ECO:0000256" key="8">
    <source>
        <dbReference type="ARBA" id="ARBA00023136"/>
    </source>
</evidence>
<evidence type="ECO:0000256" key="7">
    <source>
        <dbReference type="ARBA" id="ARBA00022989"/>
    </source>
</evidence>
<comment type="similarity">
    <text evidence="9">Belongs to the binding-protein-dependent transport system permease family. LivHM subfamily.</text>
</comment>
<feature type="transmembrane region" description="Helical" evidence="10">
    <location>
        <begin position="223"/>
        <end position="254"/>
    </location>
</feature>
<feature type="transmembrane region" description="Helical" evidence="10">
    <location>
        <begin position="192"/>
        <end position="211"/>
    </location>
</feature>
<dbReference type="GO" id="GO:0005304">
    <property type="term" value="F:L-valine transmembrane transporter activity"/>
    <property type="evidence" value="ECO:0007669"/>
    <property type="project" value="TreeGrafter"/>
</dbReference>
<dbReference type="PANTHER" id="PTHR11795">
    <property type="entry name" value="BRANCHED-CHAIN AMINO ACID TRANSPORT SYSTEM PERMEASE PROTEIN LIVH"/>
    <property type="match status" value="1"/>
</dbReference>
<feature type="transmembrane region" description="Helical" evidence="10">
    <location>
        <begin position="52"/>
        <end position="81"/>
    </location>
</feature>
<sequence>MEIPLAQEVIFGLVIGSYIALGAVGFTLVYGLVNMINFAHGEFITIGAFAGYLAVVVAGLPLPVGILVALVATAVVGWGIARITFEPMNETGAVPLLMMSIGLGFVLRNGMRVIAGPSSRRVRLDVATYRFDDLGFFVTSQQLLIIGLALAAVVVMHLFLSRTMLGIAMRATSDNEDLALVSGIDTRRIRNAVWLAASGLAGVAGVMLALSQGANPTTGFGQLLLIITAAILGGAGSPYGAVVGAYLLGIGITVSVEFLPSGLTELNATMAFVVLIVVLLIRPGGIVNTEVRTS</sequence>
<comment type="subcellular location">
    <subcellularLocation>
        <location evidence="1">Cell membrane</location>
        <topology evidence="1">Multi-pass membrane protein</topology>
    </subcellularLocation>
</comment>
<evidence type="ECO:0000256" key="3">
    <source>
        <dbReference type="ARBA" id="ARBA00022475"/>
    </source>
</evidence>
<evidence type="ECO:0000256" key="6">
    <source>
        <dbReference type="ARBA" id="ARBA00022970"/>
    </source>
</evidence>
<accession>A0A1G8X438</accession>
<dbReference type="GO" id="GO:0015190">
    <property type="term" value="F:L-leucine transmembrane transporter activity"/>
    <property type="evidence" value="ECO:0007669"/>
    <property type="project" value="TreeGrafter"/>
</dbReference>
<dbReference type="STRING" id="890420.SAMN05216226_11095"/>
<keyword evidence="7 10" id="KW-1133">Transmembrane helix</keyword>
<keyword evidence="3" id="KW-1003">Cell membrane</keyword>
<feature type="transmembrane region" description="Helical" evidence="10">
    <location>
        <begin position="93"/>
        <end position="114"/>
    </location>
</feature>